<protein>
    <submittedName>
        <fullName evidence="5">Hemolysin, chromosomal</fullName>
    </submittedName>
</protein>
<dbReference type="SMART" id="SM01225">
    <property type="entry name" value="G8"/>
    <property type="match status" value="1"/>
</dbReference>
<evidence type="ECO:0000313" key="5">
    <source>
        <dbReference type="EMBL" id="QEF99651.1"/>
    </source>
</evidence>
<keyword evidence="6" id="KW-1185">Reference proteome</keyword>
<dbReference type="InterPro" id="IPR055401">
    <property type="entry name" value="CEMIP_beta-hel_dom"/>
</dbReference>
<dbReference type="AlphaFoldDB" id="A0A5B9MEE9"/>
<name>A0A5B9MEE9_9BACT</name>
<dbReference type="GO" id="GO:0005509">
    <property type="term" value="F:calcium ion binding"/>
    <property type="evidence" value="ECO:0007669"/>
    <property type="project" value="InterPro"/>
</dbReference>
<gene>
    <name evidence="5" type="primary">hlyA_3</name>
    <name evidence="5" type="ORF">Mal15_37170</name>
</gene>
<dbReference type="Pfam" id="PF10162">
    <property type="entry name" value="G8"/>
    <property type="match status" value="1"/>
</dbReference>
<dbReference type="Pfam" id="PF24606">
    <property type="entry name" value="CEMIP_beta-hel"/>
    <property type="match status" value="1"/>
</dbReference>
<dbReference type="Gene3D" id="2.150.10.10">
    <property type="entry name" value="Serralysin-like metalloprotease, C-terminal"/>
    <property type="match status" value="1"/>
</dbReference>
<dbReference type="InterPro" id="IPR018511">
    <property type="entry name" value="Hemolysin-typ_Ca-bd_CS"/>
</dbReference>
<evidence type="ECO:0000259" key="4">
    <source>
        <dbReference type="PROSITE" id="PS51484"/>
    </source>
</evidence>
<dbReference type="PROSITE" id="PS00330">
    <property type="entry name" value="HEMOLYSIN_CALCIUM"/>
    <property type="match status" value="3"/>
</dbReference>
<dbReference type="InterPro" id="IPR001343">
    <property type="entry name" value="Hemolysn_Ca-bd"/>
</dbReference>
<sequence length="783" mass="84256">MVTDTAVVTSHDTIPRMVGADVIAIQDGAWSDPATWGGRAPGPGDNVRIAPEIDVVFDEITGIGNLEIFGSLRFAPDRATSLEVNTIHVMPSGVLQIGSEESPIVGSAEIVFADTPIETDFDPFQFGNGLLVFGSLETNGRDVTPYVRAATDINAGDTEIVVGSVPNDWQVGDEILLPGTNQRTGVKQSLTTETAFIADIQGNRIVLSDAVTHDHHGISDNPFGVEVFAHIANLTRNIELRSENPDGTRGHFLSTGHANVQIVDASFTSMGRTTGDRLDDTMVDEFGNVINIGTNHTARYPIHAHHNLGQFDVESSVVRDGLKWSITIHATDDANILNNIVYDVDGGGIVTEDGSEERNRFIGNLVAKVDGGAAVGSRNGGGGSRDFALDGSGFWFRLASGTVEDNVVYDARGFGYNANGYGMSFTDNRGTFDAFDSFKGNEVASSRGGIWLTWSQGQTRFRNYERTLIEDTLVWHVRSAGVESYHDANYTFQNFTVIGDPAVSNANEGSNSSIQFRATVGINMLKSTYENWSMIFDGLYVSGVNVAFGAPGNAGVEGTILRNAILESYINIAFDRDAESDTIVTDNITYLPSKSIRLARSYPDQPANLWHEAVGIIQPGQLSDSVPPPVVQDDSDLFVRMSDTGILVVKGTSSDDQITIDQVGDQLVVQFNEETFQFDYDSVRVVTVQGRSGNDVLTSNLTDQKTVRFYGNEGDDTLIGGAGHDKLDGGDGNDTIDGRSGDDVIYGGDGIDILIGGLGRDKLRSGDGDDQLFSDAVDWLALQ</sequence>
<dbReference type="PRINTS" id="PR00313">
    <property type="entry name" value="CABNDNGRPT"/>
</dbReference>
<dbReference type="InterPro" id="IPR019316">
    <property type="entry name" value="G8_domain"/>
</dbReference>
<dbReference type="EMBL" id="CP036264">
    <property type="protein sequence ID" value="QEF99651.1"/>
    <property type="molecule type" value="Genomic_DNA"/>
</dbReference>
<evidence type="ECO:0000313" key="6">
    <source>
        <dbReference type="Proteomes" id="UP000321353"/>
    </source>
</evidence>
<dbReference type="PROSITE" id="PS51484">
    <property type="entry name" value="G8"/>
    <property type="match status" value="1"/>
</dbReference>
<dbReference type="KEGG" id="smam:Mal15_37170"/>
<evidence type="ECO:0000256" key="3">
    <source>
        <dbReference type="SAM" id="MobiDB-lite"/>
    </source>
</evidence>
<dbReference type="InterPro" id="IPR011049">
    <property type="entry name" value="Serralysin-like_metalloprot_C"/>
</dbReference>
<dbReference type="SUPFAM" id="SSF51120">
    <property type="entry name" value="beta-Roll"/>
    <property type="match status" value="1"/>
</dbReference>
<keyword evidence="1" id="KW-0732">Signal</keyword>
<evidence type="ECO:0000256" key="1">
    <source>
        <dbReference type="ARBA" id="ARBA00022729"/>
    </source>
</evidence>
<proteinExistence type="predicted"/>
<dbReference type="Pfam" id="PF00353">
    <property type="entry name" value="HemolysinCabind"/>
    <property type="match status" value="2"/>
</dbReference>
<reference evidence="5 6" key="1">
    <citation type="submission" date="2019-02" db="EMBL/GenBank/DDBJ databases">
        <title>Planctomycetal bacteria perform biofilm scaping via a novel small molecule.</title>
        <authorList>
            <person name="Jeske O."/>
            <person name="Boedeker C."/>
            <person name="Wiegand S."/>
            <person name="Breitling P."/>
            <person name="Kallscheuer N."/>
            <person name="Jogler M."/>
            <person name="Rohde M."/>
            <person name="Petersen J."/>
            <person name="Medema M.H."/>
            <person name="Surup F."/>
            <person name="Jogler C."/>
        </authorList>
    </citation>
    <scope>NUCLEOTIDE SEQUENCE [LARGE SCALE GENOMIC DNA]</scope>
    <source>
        <strain evidence="5 6">Mal15</strain>
    </source>
</reference>
<feature type="region of interest" description="Disordered" evidence="3">
    <location>
        <begin position="721"/>
        <end position="741"/>
    </location>
</feature>
<feature type="domain" description="G8" evidence="4">
    <location>
        <begin position="34"/>
        <end position="151"/>
    </location>
</feature>
<dbReference type="InterPro" id="IPR052387">
    <property type="entry name" value="Fibrocystin"/>
</dbReference>
<accession>A0A5B9MEE9</accession>
<dbReference type="PANTHER" id="PTHR46769">
    <property type="entry name" value="POLYCYSTIC KIDNEY AND HEPATIC DISEASE 1 (AUTOSOMAL RECESSIVE)-LIKE 1"/>
    <property type="match status" value="1"/>
</dbReference>
<organism evidence="5 6">
    <name type="scientific">Stieleria maiorica</name>
    <dbReference type="NCBI Taxonomy" id="2795974"/>
    <lineage>
        <taxon>Bacteria</taxon>
        <taxon>Pseudomonadati</taxon>
        <taxon>Planctomycetota</taxon>
        <taxon>Planctomycetia</taxon>
        <taxon>Pirellulales</taxon>
        <taxon>Pirellulaceae</taxon>
        <taxon>Stieleria</taxon>
    </lineage>
</organism>
<evidence type="ECO:0000256" key="2">
    <source>
        <dbReference type="ARBA" id="ARBA00023180"/>
    </source>
</evidence>
<dbReference type="PANTHER" id="PTHR46769:SF2">
    <property type="entry name" value="FIBROCYSTIN-L ISOFORM 2 PRECURSOR-RELATED"/>
    <property type="match status" value="1"/>
</dbReference>
<keyword evidence="2" id="KW-0325">Glycoprotein</keyword>
<dbReference type="Proteomes" id="UP000321353">
    <property type="component" value="Chromosome"/>
</dbReference>